<proteinExistence type="predicted"/>
<dbReference type="EMBL" id="GBXM01054159">
    <property type="protein sequence ID" value="JAH54418.1"/>
    <property type="molecule type" value="Transcribed_RNA"/>
</dbReference>
<evidence type="ECO:0000313" key="1">
    <source>
        <dbReference type="EMBL" id="JAH54418.1"/>
    </source>
</evidence>
<reference evidence="1" key="2">
    <citation type="journal article" date="2015" name="Fish Shellfish Immunol.">
        <title>Early steps in the European eel (Anguilla anguilla)-Vibrio vulnificus interaction in the gills: Role of the RtxA13 toxin.</title>
        <authorList>
            <person name="Callol A."/>
            <person name="Pajuelo D."/>
            <person name="Ebbesson L."/>
            <person name="Teles M."/>
            <person name="MacKenzie S."/>
            <person name="Amaro C."/>
        </authorList>
    </citation>
    <scope>NUCLEOTIDE SEQUENCE</scope>
</reference>
<dbReference type="AlphaFoldDB" id="A0A0E9TNW7"/>
<name>A0A0E9TNW7_ANGAN</name>
<protein>
    <submittedName>
        <fullName evidence="1">Uncharacterized protein</fullName>
    </submittedName>
</protein>
<accession>A0A0E9TNW7</accession>
<reference evidence="1" key="1">
    <citation type="submission" date="2014-11" db="EMBL/GenBank/DDBJ databases">
        <authorList>
            <person name="Amaro Gonzalez C."/>
        </authorList>
    </citation>
    <scope>NUCLEOTIDE SEQUENCE</scope>
</reference>
<organism evidence="1">
    <name type="scientific">Anguilla anguilla</name>
    <name type="common">European freshwater eel</name>
    <name type="synonym">Muraena anguilla</name>
    <dbReference type="NCBI Taxonomy" id="7936"/>
    <lineage>
        <taxon>Eukaryota</taxon>
        <taxon>Metazoa</taxon>
        <taxon>Chordata</taxon>
        <taxon>Craniata</taxon>
        <taxon>Vertebrata</taxon>
        <taxon>Euteleostomi</taxon>
        <taxon>Actinopterygii</taxon>
        <taxon>Neopterygii</taxon>
        <taxon>Teleostei</taxon>
        <taxon>Anguilliformes</taxon>
        <taxon>Anguillidae</taxon>
        <taxon>Anguilla</taxon>
    </lineage>
</organism>
<sequence>MLHRNLGHSPNSGLAVRPGTAYPWPLLVTRGF</sequence>